<protein>
    <recommendedName>
        <fullName evidence="5">Glycosyl hydrolase family 13 catalytic domain-containing protein</fullName>
    </recommendedName>
</protein>
<keyword evidence="7" id="KW-1185">Reference proteome</keyword>
<proteinExistence type="inferred from homology"/>
<dbReference type="GO" id="GO:0033934">
    <property type="term" value="F:glucan 1,4-alpha-maltotriohydrolase activity"/>
    <property type="evidence" value="ECO:0007669"/>
    <property type="project" value="TreeGrafter"/>
</dbReference>
<evidence type="ECO:0000313" key="6">
    <source>
        <dbReference type="EMBL" id="ODQ71836.1"/>
    </source>
</evidence>
<dbReference type="InterPro" id="IPR013780">
    <property type="entry name" value="Glyco_hydro_b"/>
</dbReference>
<comment type="similarity">
    <text evidence="1">Belongs to the glycosyl hydrolase 13 family.</text>
</comment>
<dbReference type="GO" id="GO:0000025">
    <property type="term" value="P:maltose catabolic process"/>
    <property type="evidence" value="ECO:0007669"/>
    <property type="project" value="TreeGrafter"/>
</dbReference>
<accession>A0A1E3Q2E3</accession>
<dbReference type="Gene3D" id="2.60.40.1180">
    <property type="entry name" value="Golgi alpha-mannosidase II"/>
    <property type="match status" value="1"/>
</dbReference>
<feature type="domain" description="Glycosyl hydrolase family 13 catalytic" evidence="5">
    <location>
        <begin position="63"/>
        <end position="481"/>
    </location>
</feature>
<evidence type="ECO:0000256" key="3">
    <source>
        <dbReference type="ARBA" id="ARBA00023295"/>
    </source>
</evidence>
<gene>
    <name evidence="6" type="ORF">LIPSTDRAFT_72488</name>
</gene>
<evidence type="ECO:0000313" key="7">
    <source>
        <dbReference type="Proteomes" id="UP000094385"/>
    </source>
</evidence>
<dbReference type="OrthoDB" id="1740265at2759"/>
<dbReference type="Proteomes" id="UP000094385">
    <property type="component" value="Unassembled WGS sequence"/>
</dbReference>
<keyword evidence="4" id="KW-0462">Maltose metabolism</keyword>
<dbReference type="SUPFAM" id="SSF51011">
    <property type="entry name" value="Glycosyl hydrolase domain"/>
    <property type="match status" value="1"/>
</dbReference>
<name>A0A1E3Q2E3_LIPST</name>
<organism evidence="6 7">
    <name type="scientific">Lipomyces starkeyi NRRL Y-11557</name>
    <dbReference type="NCBI Taxonomy" id="675824"/>
    <lineage>
        <taxon>Eukaryota</taxon>
        <taxon>Fungi</taxon>
        <taxon>Dikarya</taxon>
        <taxon>Ascomycota</taxon>
        <taxon>Saccharomycotina</taxon>
        <taxon>Lipomycetes</taxon>
        <taxon>Lipomycetales</taxon>
        <taxon>Lipomycetaceae</taxon>
        <taxon>Lipomyces</taxon>
    </lineage>
</organism>
<dbReference type="Gene3D" id="3.90.400.10">
    <property type="entry name" value="Oligo-1,6-glucosidase, Domain 2"/>
    <property type="match status" value="1"/>
</dbReference>
<dbReference type="EMBL" id="KV454296">
    <property type="protein sequence ID" value="ODQ71836.1"/>
    <property type="molecule type" value="Genomic_DNA"/>
</dbReference>
<dbReference type="InterPro" id="IPR006047">
    <property type="entry name" value="GH13_cat_dom"/>
</dbReference>
<dbReference type="FunFam" id="3.20.20.80:FF:000064">
    <property type="entry name" value="Oligo-1,6-glucosidase"/>
    <property type="match status" value="1"/>
</dbReference>
<dbReference type="STRING" id="675824.A0A1E3Q2E3"/>
<keyword evidence="3" id="KW-0326">Glycosidase</keyword>
<dbReference type="SMART" id="SM00642">
    <property type="entry name" value="Aamy"/>
    <property type="match status" value="1"/>
</dbReference>
<dbReference type="Pfam" id="PF00128">
    <property type="entry name" value="Alpha-amylase"/>
    <property type="match status" value="1"/>
</dbReference>
<sequence>MPILPSLYHSSDVIDLCAGSAFKYGPTSPPSIADFSSSSLTIVMVHWTDNVHRIWWKEASIYHIYPASFKDSNGDGIGDIPGIVSKLDYIKSLGVDLVWICPCYKSPKVDMGYDVSDYRAIDEQYGTMKDVEHLLEGLHSRGMKLVMDMVANHTSDQHEWFKSALASRDSPYRDYYIWKKPKVGENGEKLPPNNWLSLFSGSVWKYDEKSDEFYFHLFATEQPDLNWENPKVRQEIYDIMRFWITKGVDGFRMDAINFISKDPAFPDAPITVPSSKYQHAAMFYSMGPRLHDYVAEIGKILKEYNAFSVGEMAYLYDPTEIIKIVSFDRNELNMVFQFELIDIDRGPFHKYSPKKWTPREFKDIANKWQVFMQENDGWNALFLENHDWGRSVSRFLSDTHELRKIGAKMLATFIGLQSGTLFLYQGQELGLANMPKSWSIEKYKDLETINYYKQLLHDKVSQETLNTAMGEIQKKARDHARLPFQWDSSDFAGFSSIQPWMDINEDYKEWNAAVQVDDPSSVFSYWRSIFDLRRTYKDVLVYGKFELVDPTNEKICAYRRVFGCEAALVVTSFSDSVVTWTLPQELLRPGKIVLSNYGDVKGLQTEMVVRPYEAFLYILSS</sequence>
<dbReference type="GO" id="GO:0004556">
    <property type="term" value="F:alpha-amylase activity"/>
    <property type="evidence" value="ECO:0007669"/>
    <property type="project" value="TreeGrafter"/>
</dbReference>
<evidence type="ECO:0000256" key="4">
    <source>
        <dbReference type="ARBA" id="ARBA00026248"/>
    </source>
</evidence>
<dbReference type="InterPro" id="IPR017853">
    <property type="entry name" value="GH"/>
</dbReference>
<dbReference type="SUPFAM" id="SSF51445">
    <property type="entry name" value="(Trans)glycosidases"/>
    <property type="match status" value="1"/>
</dbReference>
<dbReference type="PANTHER" id="PTHR10357">
    <property type="entry name" value="ALPHA-AMYLASE FAMILY MEMBER"/>
    <property type="match status" value="1"/>
</dbReference>
<dbReference type="GO" id="GO:0005987">
    <property type="term" value="P:sucrose catabolic process"/>
    <property type="evidence" value="ECO:0007669"/>
    <property type="project" value="TreeGrafter"/>
</dbReference>
<evidence type="ECO:0000259" key="5">
    <source>
        <dbReference type="SMART" id="SM00642"/>
    </source>
</evidence>
<dbReference type="FunFam" id="3.90.400.10:FF:000002">
    <property type="entry name" value="Sucrose isomerase"/>
    <property type="match status" value="1"/>
</dbReference>
<evidence type="ECO:0000256" key="2">
    <source>
        <dbReference type="ARBA" id="ARBA00022801"/>
    </source>
</evidence>
<dbReference type="GO" id="GO:0004575">
    <property type="term" value="F:sucrose alpha-glucosidase activity"/>
    <property type="evidence" value="ECO:0007669"/>
    <property type="project" value="TreeGrafter"/>
</dbReference>
<keyword evidence="2" id="KW-0378">Hydrolase</keyword>
<dbReference type="FunFam" id="3.20.20.80:FF:000087">
    <property type="entry name" value="Oligo-1,6-glucosidase IMA1"/>
    <property type="match status" value="1"/>
</dbReference>
<evidence type="ECO:0000256" key="1">
    <source>
        <dbReference type="ARBA" id="ARBA00008061"/>
    </source>
</evidence>
<reference evidence="6 7" key="1">
    <citation type="journal article" date="2016" name="Proc. Natl. Acad. Sci. U.S.A.">
        <title>Comparative genomics of biotechnologically important yeasts.</title>
        <authorList>
            <person name="Riley R."/>
            <person name="Haridas S."/>
            <person name="Wolfe K.H."/>
            <person name="Lopes M.R."/>
            <person name="Hittinger C.T."/>
            <person name="Goeker M."/>
            <person name="Salamov A.A."/>
            <person name="Wisecaver J.H."/>
            <person name="Long T.M."/>
            <person name="Calvey C.H."/>
            <person name="Aerts A.L."/>
            <person name="Barry K.W."/>
            <person name="Choi C."/>
            <person name="Clum A."/>
            <person name="Coughlan A.Y."/>
            <person name="Deshpande S."/>
            <person name="Douglass A.P."/>
            <person name="Hanson S.J."/>
            <person name="Klenk H.-P."/>
            <person name="LaButti K.M."/>
            <person name="Lapidus A."/>
            <person name="Lindquist E.A."/>
            <person name="Lipzen A.M."/>
            <person name="Meier-Kolthoff J.P."/>
            <person name="Ohm R.A."/>
            <person name="Otillar R.P."/>
            <person name="Pangilinan J.L."/>
            <person name="Peng Y."/>
            <person name="Rokas A."/>
            <person name="Rosa C.A."/>
            <person name="Scheuner C."/>
            <person name="Sibirny A.A."/>
            <person name="Slot J.C."/>
            <person name="Stielow J.B."/>
            <person name="Sun H."/>
            <person name="Kurtzman C.P."/>
            <person name="Blackwell M."/>
            <person name="Grigoriev I.V."/>
            <person name="Jeffries T.W."/>
        </authorList>
    </citation>
    <scope>NUCLEOTIDE SEQUENCE [LARGE SCALE GENOMIC DNA]</scope>
    <source>
        <strain evidence="6 7">NRRL Y-11557</strain>
    </source>
</reference>
<dbReference type="CDD" id="cd11333">
    <property type="entry name" value="AmyAc_SI_OligoGlu_DGase"/>
    <property type="match status" value="1"/>
</dbReference>
<dbReference type="GO" id="GO:0004574">
    <property type="term" value="F:oligo-1,6-glucosidase activity"/>
    <property type="evidence" value="ECO:0007669"/>
    <property type="project" value="TreeGrafter"/>
</dbReference>
<dbReference type="Gene3D" id="3.20.20.80">
    <property type="entry name" value="Glycosidases"/>
    <property type="match status" value="1"/>
</dbReference>
<dbReference type="PANTHER" id="PTHR10357:SF232">
    <property type="entry name" value="GLYCOSYL HYDROLASE FAMILY 13 CATALYTIC DOMAIN-CONTAINING PROTEIN"/>
    <property type="match status" value="1"/>
</dbReference>
<dbReference type="InterPro" id="IPR045857">
    <property type="entry name" value="O16G_dom_2"/>
</dbReference>
<dbReference type="AlphaFoldDB" id="A0A1E3Q2E3"/>